<evidence type="ECO:0008006" key="4">
    <source>
        <dbReference type="Google" id="ProtNLM"/>
    </source>
</evidence>
<dbReference type="OrthoDB" id="160299at2"/>
<feature type="transmembrane region" description="Helical" evidence="1">
    <location>
        <begin position="47"/>
        <end position="71"/>
    </location>
</feature>
<dbReference type="Proteomes" id="UP000220922">
    <property type="component" value="Unassembled WGS sequence"/>
</dbReference>
<name>A0A2H3L951_9CHLR</name>
<sequence length="206" mass="21970">MSAEERAVSGLQQRIGRRLSVEPYYMLVEQSPERLELASRSDANRSVGMRVVAGGAAMIVVALIIAVSGLWSAGAGSGFAVAALASVIGGLLGGLGFQRMLGGYAVLTTYNTLVADAEAQTLVLRQASRVGAARTQLLRFHQITSLRLNRRPLAVGWPIRRLQPIVALELLVGEYVWVIETAADAGDLVALAQALATVLDKEFVRE</sequence>
<comment type="caution">
    <text evidence="2">The sequence shown here is derived from an EMBL/GenBank/DDBJ whole genome shotgun (WGS) entry which is preliminary data.</text>
</comment>
<organism evidence="2 3">
    <name type="scientific">Candidatus Chloroploca asiatica</name>
    <dbReference type="NCBI Taxonomy" id="1506545"/>
    <lineage>
        <taxon>Bacteria</taxon>
        <taxon>Bacillati</taxon>
        <taxon>Chloroflexota</taxon>
        <taxon>Chloroflexia</taxon>
        <taxon>Chloroflexales</taxon>
        <taxon>Chloroflexineae</taxon>
        <taxon>Oscillochloridaceae</taxon>
        <taxon>Candidatus Chloroploca</taxon>
    </lineage>
</organism>
<protein>
    <recommendedName>
        <fullName evidence="4">DUF304 domain-containing protein</fullName>
    </recommendedName>
</protein>
<accession>A0A2H3L951</accession>
<gene>
    <name evidence="2" type="ORF">A9Q02_02575</name>
</gene>
<keyword evidence="1" id="KW-0812">Transmembrane</keyword>
<keyword evidence="1" id="KW-1133">Transmembrane helix</keyword>
<keyword evidence="1" id="KW-0472">Membrane</keyword>
<dbReference type="EMBL" id="LYXE01000090">
    <property type="protein sequence ID" value="PDV98836.1"/>
    <property type="molecule type" value="Genomic_DNA"/>
</dbReference>
<feature type="transmembrane region" description="Helical" evidence="1">
    <location>
        <begin position="77"/>
        <end position="97"/>
    </location>
</feature>
<evidence type="ECO:0000313" key="2">
    <source>
        <dbReference type="EMBL" id="PDV98836.1"/>
    </source>
</evidence>
<evidence type="ECO:0000256" key="1">
    <source>
        <dbReference type="SAM" id="Phobius"/>
    </source>
</evidence>
<reference evidence="2 3" key="1">
    <citation type="submission" date="2016-05" db="EMBL/GenBank/DDBJ databases">
        <authorList>
            <person name="Lavstsen T."/>
            <person name="Jespersen J.S."/>
        </authorList>
    </citation>
    <scope>NUCLEOTIDE SEQUENCE [LARGE SCALE GENOMIC DNA]</scope>
    <source>
        <strain evidence="2 3">B7-9</strain>
    </source>
</reference>
<evidence type="ECO:0000313" key="3">
    <source>
        <dbReference type="Proteomes" id="UP000220922"/>
    </source>
</evidence>
<dbReference type="AlphaFoldDB" id="A0A2H3L951"/>
<keyword evidence="3" id="KW-1185">Reference proteome</keyword>
<proteinExistence type="predicted"/>
<dbReference type="RefSeq" id="WP_141508858.1">
    <property type="nucleotide sequence ID" value="NZ_LYXE01000090.1"/>
</dbReference>